<feature type="domain" description="EGF-like" evidence="9">
    <location>
        <begin position="2982"/>
        <end position="3018"/>
    </location>
</feature>
<keyword evidence="4 7" id="KW-1015">Disulfide bond</keyword>
<keyword evidence="1 7" id="KW-0245">EGF-like domain</keyword>
<dbReference type="InterPro" id="IPR003645">
    <property type="entry name" value="Fol_N"/>
</dbReference>
<dbReference type="PRINTS" id="PR01983">
    <property type="entry name" value="NOTCH"/>
</dbReference>
<feature type="domain" description="CUB" evidence="8">
    <location>
        <begin position="2504"/>
        <end position="2626"/>
    </location>
</feature>
<dbReference type="Proteomes" id="UP000030758">
    <property type="component" value="Unassembled WGS sequence"/>
</dbReference>
<feature type="disulfide bond" evidence="7">
    <location>
        <begin position="658"/>
        <end position="667"/>
    </location>
</feature>
<feature type="domain" description="EGF-like" evidence="9">
    <location>
        <begin position="288"/>
        <end position="325"/>
    </location>
</feature>
<dbReference type="Gene3D" id="2.60.120.290">
    <property type="entry name" value="Spermadhesin, CUB domain"/>
    <property type="match status" value="12"/>
</dbReference>
<dbReference type="GO" id="GO:0005886">
    <property type="term" value="C:plasma membrane"/>
    <property type="evidence" value="ECO:0007669"/>
    <property type="project" value="TreeGrafter"/>
</dbReference>
<feature type="domain" description="EGF-like" evidence="9">
    <location>
        <begin position="3134"/>
        <end position="3169"/>
    </location>
</feature>
<feature type="domain" description="EGF-like" evidence="9">
    <location>
        <begin position="593"/>
        <end position="630"/>
    </location>
</feature>
<dbReference type="FunFam" id="2.60.120.290:FF:000005">
    <property type="entry name" value="Procollagen C-endopeptidase enhancer 1"/>
    <property type="match status" value="1"/>
</dbReference>
<feature type="disulfide bond" evidence="7">
    <location>
        <begin position="2971"/>
        <end position="2980"/>
    </location>
</feature>
<evidence type="ECO:0000259" key="9">
    <source>
        <dbReference type="PROSITE" id="PS50026"/>
    </source>
</evidence>
<feature type="disulfide bond" evidence="7">
    <location>
        <begin position="2816"/>
        <end position="2825"/>
    </location>
</feature>
<feature type="disulfide bond" evidence="7">
    <location>
        <begin position="2213"/>
        <end position="2222"/>
    </location>
</feature>
<feature type="domain" description="CUB" evidence="8">
    <location>
        <begin position="1860"/>
        <end position="1981"/>
    </location>
</feature>
<dbReference type="SMART" id="SM00179">
    <property type="entry name" value="EGF_CA"/>
    <property type="match status" value="19"/>
</dbReference>
<evidence type="ECO:0000256" key="1">
    <source>
        <dbReference type="ARBA" id="ARBA00022536"/>
    </source>
</evidence>
<feature type="disulfide bond" evidence="7">
    <location>
        <begin position="2173"/>
        <end position="2182"/>
    </location>
</feature>
<dbReference type="GO" id="GO:0007157">
    <property type="term" value="P:heterophilic cell-cell adhesion via plasma membrane cell adhesion molecules"/>
    <property type="evidence" value="ECO:0007669"/>
    <property type="project" value="TreeGrafter"/>
</dbReference>
<feature type="domain" description="CUB" evidence="8">
    <location>
        <begin position="95"/>
        <end position="212"/>
    </location>
</feature>
<dbReference type="FunFam" id="2.10.25.10:FF:000255">
    <property type="entry name" value="Sushi, nidogen and EGF-like domains 1"/>
    <property type="match status" value="1"/>
</dbReference>
<feature type="disulfide bond" evidence="7">
    <location>
        <begin position="2653"/>
        <end position="2662"/>
    </location>
</feature>
<dbReference type="SUPFAM" id="SSF57196">
    <property type="entry name" value="EGF/Laminin"/>
    <property type="match status" value="17"/>
</dbReference>
<feature type="disulfide bond" evidence="7">
    <location>
        <begin position="883"/>
        <end position="892"/>
    </location>
</feature>
<feature type="domain" description="EGF-like" evidence="9">
    <location>
        <begin position="212"/>
        <end position="248"/>
    </location>
</feature>
<feature type="disulfide bond" evidence="6">
    <location>
        <begin position="2829"/>
        <end position="2856"/>
    </location>
</feature>
<feature type="domain" description="EGF-like" evidence="9">
    <location>
        <begin position="2428"/>
        <end position="2464"/>
    </location>
</feature>
<feature type="disulfide bond" evidence="7">
    <location>
        <begin position="2470"/>
        <end position="2480"/>
    </location>
</feature>
<feature type="domain" description="EGF-like" evidence="9">
    <location>
        <begin position="250"/>
        <end position="286"/>
    </location>
</feature>
<feature type="disulfide bond" evidence="7">
    <location>
        <begin position="1078"/>
        <end position="1087"/>
    </location>
</feature>
<feature type="domain" description="EGF-like" evidence="9">
    <location>
        <begin position="2632"/>
        <end position="2663"/>
    </location>
</feature>
<keyword evidence="2" id="KW-0732">Signal</keyword>
<dbReference type="SUPFAM" id="SSF49854">
    <property type="entry name" value="Spermadhesin, CUB domain"/>
    <property type="match status" value="14"/>
</dbReference>
<feature type="domain" description="EGF-like" evidence="9">
    <location>
        <begin position="819"/>
        <end position="855"/>
    </location>
</feature>
<keyword evidence="5" id="KW-0325">Glycoprotein</keyword>
<feature type="domain" description="EGF-like" evidence="9">
    <location>
        <begin position="1014"/>
        <end position="1051"/>
    </location>
</feature>
<dbReference type="PROSITE" id="PS01187">
    <property type="entry name" value="EGF_CA"/>
    <property type="match status" value="1"/>
</dbReference>
<feature type="domain" description="CUB" evidence="8">
    <location>
        <begin position="2030"/>
        <end position="2146"/>
    </location>
</feature>
<feature type="domain" description="EGF-like" evidence="9">
    <location>
        <begin position="2146"/>
        <end position="2183"/>
    </location>
</feature>
<dbReference type="CDD" id="cd00054">
    <property type="entry name" value="EGF_CA"/>
    <property type="match status" value="10"/>
</dbReference>
<feature type="disulfide bond" evidence="7">
    <location>
        <begin position="1590"/>
        <end position="1599"/>
    </location>
</feature>
<feature type="disulfide bond" evidence="7">
    <location>
        <begin position="2454"/>
        <end position="2463"/>
    </location>
</feature>
<dbReference type="InterPro" id="IPR000742">
    <property type="entry name" value="EGF"/>
</dbReference>
<protein>
    <recommendedName>
        <fullName evidence="11">EGF-like domain protein</fullName>
    </recommendedName>
</protein>
<dbReference type="InterPro" id="IPR009030">
    <property type="entry name" value="Growth_fac_rcpt_cys_sf"/>
</dbReference>
<feature type="disulfide bond" evidence="7">
    <location>
        <begin position="1041"/>
        <end position="1050"/>
    </location>
</feature>
<feature type="domain" description="CUB" evidence="8">
    <location>
        <begin position="2829"/>
        <end position="2943"/>
    </location>
</feature>
<dbReference type="FunFam" id="2.10.25.10:FF:000066">
    <property type="entry name" value="FAT atypical cadherin 4"/>
    <property type="match status" value="2"/>
</dbReference>
<feature type="disulfide bond" evidence="7">
    <location>
        <begin position="823"/>
        <end position="833"/>
    </location>
</feature>
<feature type="disulfide bond" evidence="7">
    <location>
        <begin position="807"/>
        <end position="816"/>
    </location>
</feature>
<feature type="domain" description="EGF-like" evidence="9">
    <location>
        <begin position="631"/>
        <end position="668"/>
    </location>
</feature>
<dbReference type="GO" id="GO:0005509">
    <property type="term" value="F:calcium ion binding"/>
    <property type="evidence" value="ECO:0007669"/>
    <property type="project" value="InterPro"/>
</dbReference>
<feature type="domain" description="CUB" evidence="8">
    <location>
        <begin position="1642"/>
        <end position="1746"/>
    </location>
</feature>
<feature type="domain" description="EGF-like" evidence="9">
    <location>
        <begin position="1785"/>
        <end position="1822"/>
    </location>
</feature>
<feature type="domain" description="EGF-like" evidence="9">
    <location>
        <begin position="1601"/>
        <end position="1638"/>
    </location>
</feature>
<dbReference type="FunFam" id="2.10.25.10:FF:000472">
    <property type="entry name" value="Uncharacterized protein, isoform A"/>
    <property type="match status" value="1"/>
</dbReference>
<feature type="domain" description="EGF-like" evidence="9">
    <location>
        <begin position="2185"/>
        <end position="2223"/>
    </location>
</feature>
<feature type="domain" description="CUB" evidence="8">
    <location>
        <begin position="1261"/>
        <end position="1371"/>
    </location>
</feature>
<dbReference type="EMBL" id="KL367495">
    <property type="protein sequence ID" value="KFD69449.1"/>
    <property type="molecule type" value="Genomic_DNA"/>
</dbReference>
<feature type="disulfide bond" evidence="7">
    <location>
        <begin position="1812"/>
        <end position="1821"/>
    </location>
</feature>
<comment type="caution">
    <text evidence="7">Lacks conserved residue(s) required for the propagation of feature annotation.</text>
</comment>
<dbReference type="SMART" id="SM00042">
    <property type="entry name" value="CUB"/>
    <property type="match status" value="12"/>
</dbReference>
<feature type="domain" description="EGF-like" evidence="9">
    <location>
        <begin position="2224"/>
        <end position="2260"/>
    </location>
</feature>
<evidence type="ECO:0000256" key="5">
    <source>
        <dbReference type="ARBA" id="ARBA00023180"/>
    </source>
</evidence>
<feature type="disulfide bond" evidence="7">
    <location>
        <begin position="81"/>
        <end position="90"/>
    </location>
</feature>
<feature type="disulfide bond" evidence="7">
    <location>
        <begin position="1628"/>
        <end position="1637"/>
    </location>
</feature>
<feature type="domain" description="EGF-like" evidence="9">
    <location>
        <begin position="54"/>
        <end position="91"/>
    </location>
</feature>
<dbReference type="Pfam" id="PF00431">
    <property type="entry name" value="CUB"/>
    <property type="match status" value="10"/>
</dbReference>
<evidence type="ECO:0000256" key="4">
    <source>
        <dbReference type="ARBA" id="ARBA00023157"/>
    </source>
</evidence>
<evidence type="ECO:0000256" key="3">
    <source>
        <dbReference type="ARBA" id="ARBA00022737"/>
    </source>
</evidence>
<dbReference type="GO" id="GO:0045197">
    <property type="term" value="P:establishment or maintenance of epithelial cell apical/basal polarity"/>
    <property type="evidence" value="ECO:0007669"/>
    <property type="project" value="TreeGrafter"/>
</dbReference>
<feature type="domain" description="EGF-like" evidence="9">
    <location>
        <begin position="1981"/>
        <end position="2023"/>
    </location>
</feature>
<feature type="disulfide bond" evidence="7">
    <location>
        <begin position="2250"/>
        <end position="2259"/>
    </location>
</feature>
<dbReference type="PANTHER" id="PTHR24049">
    <property type="entry name" value="CRUMBS FAMILY MEMBER"/>
    <property type="match status" value="1"/>
</dbReference>
<dbReference type="SMART" id="SM00274">
    <property type="entry name" value="FOLN"/>
    <property type="match status" value="7"/>
</dbReference>
<feature type="domain" description="EGF-like" evidence="9">
    <location>
        <begin position="1526"/>
        <end position="1562"/>
    </location>
</feature>
<feature type="domain" description="CUB" evidence="8">
    <location>
        <begin position="2264"/>
        <end position="2389"/>
    </location>
</feature>
<feature type="domain" description="CUB" evidence="8">
    <location>
        <begin position="329"/>
        <end position="441"/>
    </location>
</feature>
<evidence type="ECO:0000256" key="2">
    <source>
        <dbReference type="ARBA" id="ARBA00022729"/>
    </source>
</evidence>
<dbReference type="PROSITE" id="PS01186">
    <property type="entry name" value="EGF_2"/>
    <property type="match status" value="16"/>
</dbReference>
<feature type="domain" description="EGF-like" evidence="9">
    <location>
        <begin position="2466"/>
        <end position="2505"/>
    </location>
</feature>
<feature type="domain" description="EGF-like" evidence="9">
    <location>
        <begin position="2389"/>
        <end position="2426"/>
    </location>
</feature>
<evidence type="ECO:0000256" key="7">
    <source>
        <dbReference type="PROSITE-ProRule" id="PRU00076"/>
    </source>
</evidence>
<feature type="disulfide bond" evidence="7">
    <location>
        <begin position="3008"/>
        <end position="3017"/>
    </location>
</feature>
<dbReference type="InterPro" id="IPR035914">
    <property type="entry name" value="Sperma_CUB_dom_sf"/>
</dbReference>
<dbReference type="CDD" id="cd00041">
    <property type="entry name" value="CUB"/>
    <property type="match status" value="10"/>
</dbReference>
<feature type="disulfide bond" evidence="7">
    <location>
        <begin position="845"/>
        <end position="854"/>
    </location>
</feature>
<feature type="disulfide bond" evidence="7">
    <location>
        <begin position="276"/>
        <end position="285"/>
    </location>
</feature>
<feature type="disulfide bond" evidence="7">
    <location>
        <begin position="2416"/>
        <end position="2425"/>
    </location>
</feature>
<feature type="disulfide bond" evidence="7">
    <location>
        <begin position="3159"/>
        <end position="3168"/>
    </location>
</feature>
<feature type="domain" description="EGF-like" evidence="9">
    <location>
        <begin position="1090"/>
        <end position="1126"/>
    </location>
</feature>
<feature type="domain" description="EGF-like" evidence="9">
    <location>
        <begin position="1052"/>
        <end position="1088"/>
    </location>
</feature>
<reference evidence="10" key="1">
    <citation type="journal article" date="2014" name="Nat. Genet.">
        <title>Genome and transcriptome of the porcine whipworm Trichuris suis.</title>
        <authorList>
            <person name="Jex A.R."/>
            <person name="Nejsum P."/>
            <person name="Schwarz E.M."/>
            <person name="Hu L."/>
            <person name="Young N.D."/>
            <person name="Hall R.S."/>
            <person name="Korhonen P.K."/>
            <person name="Liao S."/>
            <person name="Thamsborg S."/>
            <person name="Xia J."/>
            <person name="Xu P."/>
            <person name="Wang S."/>
            <person name="Scheerlinck J.P."/>
            <person name="Hofmann A."/>
            <person name="Sternberg P.W."/>
            <person name="Wang J."/>
            <person name="Gasser R.B."/>
        </authorList>
    </citation>
    <scope>NUCLEOTIDE SEQUENCE [LARGE SCALE GENOMIC DNA]</scope>
    <source>
        <strain evidence="10">DCEP-RM93F</strain>
    </source>
</reference>
<evidence type="ECO:0000259" key="8">
    <source>
        <dbReference type="PROSITE" id="PS01180"/>
    </source>
</evidence>
<dbReference type="SMART" id="SM00181">
    <property type="entry name" value="EGF"/>
    <property type="match status" value="32"/>
</dbReference>
<dbReference type="SUPFAM" id="SSF57184">
    <property type="entry name" value="Growth factor receptor domain"/>
    <property type="match status" value="1"/>
</dbReference>
<feature type="disulfide bond" evidence="7">
    <location>
        <begin position="2952"/>
        <end position="2969"/>
    </location>
</feature>
<organism evidence="10">
    <name type="scientific">Trichuris suis</name>
    <name type="common">pig whipworm</name>
    <dbReference type="NCBI Taxonomy" id="68888"/>
    <lineage>
        <taxon>Eukaryota</taxon>
        <taxon>Metazoa</taxon>
        <taxon>Ecdysozoa</taxon>
        <taxon>Nematoda</taxon>
        <taxon>Enoplea</taxon>
        <taxon>Dorylaimia</taxon>
        <taxon>Trichinellida</taxon>
        <taxon>Trichuridae</taxon>
        <taxon>Trichuris</taxon>
    </lineage>
</organism>
<evidence type="ECO:0000313" key="10">
    <source>
        <dbReference type="EMBL" id="KFD69449.1"/>
    </source>
</evidence>
<dbReference type="Gene3D" id="2.10.25.10">
    <property type="entry name" value="Laminin"/>
    <property type="match status" value="20"/>
</dbReference>
<accession>A0A085NJ03</accession>
<feature type="disulfide bond" evidence="7">
    <location>
        <begin position="1773"/>
        <end position="1782"/>
    </location>
</feature>
<dbReference type="InterPro" id="IPR000859">
    <property type="entry name" value="CUB_dom"/>
</dbReference>
<feature type="disulfide bond" evidence="7">
    <location>
        <begin position="1552"/>
        <end position="1561"/>
    </location>
</feature>
<feature type="domain" description="EGF-like" evidence="9">
    <location>
        <begin position="2785"/>
        <end position="2826"/>
    </location>
</feature>
<dbReference type="PROSITE" id="PS50026">
    <property type="entry name" value="EGF_3"/>
    <property type="match status" value="31"/>
</dbReference>
<gene>
    <name evidence="10" type="ORF">M514_18321</name>
</gene>
<evidence type="ECO:0008006" key="11">
    <source>
        <dbReference type="Google" id="ProtNLM"/>
    </source>
</evidence>
<feature type="disulfide bond" evidence="7">
    <location>
        <begin position="3138"/>
        <end position="3148"/>
    </location>
</feature>
<feature type="domain" description="EGF-like" evidence="9">
    <location>
        <begin position="1564"/>
        <end position="1600"/>
    </location>
</feature>
<dbReference type="PROSITE" id="PS00022">
    <property type="entry name" value="EGF_1"/>
    <property type="match status" value="26"/>
</dbReference>
<feature type="disulfide bond" evidence="7">
    <location>
        <begin position="1851"/>
        <end position="1860"/>
    </location>
</feature>
<sequence>MVRLHLHSYTGSNCEDKIDYCAFVSCLNQGTCVSKESSYECLCAEGFTGIHCEADVCENYEGCYNKGVCKIGDDGHPTCNCPHDYIGDDCSIPRCGTHEADYFTETNGSLRSPRFPLERPSRIVCIYHFRSNTINNVWIFKFPKIHLRGYYYDQVTIHNSSRVSDDSVVQRISGDNDNLAVLVQSPNAMIILSARSDLTSMNYGFSLNFARKKNPCTEVTCVGNHVCIPTVDGHKCMCALGYTGHDCSKKIDLCSPSPCQNGGACKMFEDQYKCLCPSRFTGPHCQYKIDPCAEQPCQNSGVCVAAGDDFRCECVAPYYFGRTCEIVNCTNISVTGHSGFITTPGYPLVDYLANASCSWEFLHGSSIMSYTFMFTTFSVEGPSRTCDNDYLEIIASGRNSGLRFCGKMKNRLLTLSGPAKMRFVTNEIIQEKGFNVTYRYSLIGLCNSTLTTNEGHFFLPSAEIYKRFKGDICIWRIHPEKNKQIELSISVGGNVTGEDYYVEIYDSFDQVDKHMIAKISDRNGGTFSISNTASVKMLIPSQEVLKFSAFYKTEDIVHCDTLNCPTNSSCKMKDSVVFCACDDGHTNDRGSCSNVTCRDFVCQNGGKCNYDKFFGASCICRANFSGTHCEKDDLCDVHPCHPTGGACFHEHGQPICVCHPGFTGEFCSEKFPAFRCGGLVDEFPYGITLATNNQNGPCEWHLRPSSQRHVILINLDRIDFGPDCLNGELVILDMWKNVLLRLCKIPLENPLVLKRQPIIVKFEATTSSIARVAARIFLGENLCENATIQCPEHSECHFNTTTTFCLCDNNYTGDNCNQKIEPCANVNCHNGSCVSTEDNAFKCVCKPQFSGTYCEEELNACMSQPCQNGGTCYKSSYGYQCLCTKGYYGKNCQKEFCKYHLKGSSGVITSARFPNKYANNLACSWKITAPSHHFISLRISEMDIEGVPGKCSYDSLKIYDGENSGAELLLSACGRANEHSISVKSRHLGGTVSLLFTSDSSISGNGFKVIWNATHEKCLDKQCPTNSACVVTANDELQCICDSNSIGSSCEAVNLCKHITCDNGGLCQKKPGDFSCICPPEFTGKFCDIDVNECLSSPCNNEGSCINDYGGFHCICLVGFTGRLCEEAVHHEIVDTEAVIKANSSVKIAQWRLLSKDTTLSHVTVEIVFLNLSRNQTIRISEGNKNYCTESEDLAVLSFGAKHAQTVTSYGNSLVITFMNRENIFSEPVEVFMFYIRWDHCPPGLYGSSCAYKSADEFEVCDWKIISQLNGKLFHRNPYGRRNCSTTINFGFERKVDLKFLQLEFGSSSDVCSHGYVELFEGSAGSGKTLGKFCHQPFGLSLQTKLLSLVFISGNVSKNQNLRFEMLWNSEFDDIAERGIKTVTVPEGSASNSSIKSEENKRRLERTFDISLSKVITAESGYLTSPDFPKLYLPNQKFAVAFIGDNTSVFLFELLHTRLEEPNAHGYCYDALLVYDSMSLSMGKQLKVACGNESSTVISQQNVVTVLFRTDSSVESTGFRLHFRQVYNRCIIHKCPPHSHCINTADSYRCECDIGYAGTNCEEVVDYCDNSPCLERGVCTNEPDGYCCLCNLRYTGAACQFDRSCPENYCLHKGICHDDPTGKSSCSCDQPFYGQFCEKSNCTKTEISAERSVRSLNFPQKYPANVQCTWTFETPNQDQVFLITMKRADIDCPGDLLRLDLGMNESVKICEESQTTYFSRGNQVSFAFSSDGFNERRGFDAHIKAVTDKCKNFPCPKNSVCKNVNSGIPECSCEHDFTAQNCETSTQPCDEHPCMHNSVCENVKFRNFVCKCENGFTGKRCEIALNPCLPNPCLNGGICEWKGNDDYSCNCFLPTAGKHCERCVEHREVAEGEVVSFGYPTGYSSNLTCGWILRRDLEDNHFTSGIFLNITEVAVDTSFNHDYLEILGSNGSQLMLIELSKYSGNSMENSFFLKDPKVSVILHSGYKGNGARHFRFNFYESFDYCSAYPCMNGGVCRNNLHTRRVHGRTCECQTEQFHGYSCETRDYFKCGQLLAKQAIANGIIATAQFPRPYERSNCSWAIRVPEGSVIAIEFHTLDTNRHCRHCCHHASYVQIEDEGDSSHAKRFCGNSVPPLFYTMSNQVVVKLIVSLTAHSGIGFLLTYDAIINKCINSTCHHNQTCVLDRAGEAVCLCSRGYDGELCEKEVNLCETEDVMCKNNGSCISSNEKWMCQCMAGFSGNLCEDDIWCKESSCSYQGKCEHDTNGPKCNCYPGFTGTSCEQVVCGGIITDREGIIRSPQNSTGTSAQHYFKGASCLWNFTVSGDSCVHLLFDFVDLRSDYANYKICDPERLDIYYLDTFTGGKQLLRSLCDEDDQIEIVSPSDNLIIDYKTVKDADYEHLGFLVRYQIDINDCTADKCGGNTICVDAFNSSYRCACKPGFTGPNCETKYSACSHFKPCKFGECTDSSDTFICVCEAGYTGKLCDIKIDHCASSPCVHGRCISLRTRYTCDCFDYGNYFAYGLNCENIMCLPVRLSEENGEIQSPFYPRAYPSNLNCSWILDFQYNRILALTFDQVSLGPANCSQDYIDIFYGIGTSVNGSGAAERLCGQQKGEHRFVIPFPSVKIVLITGNLTTHSSGFHLTYRAEVPSICNTYLCNTGTCHVLSSGDPICQCPEGVFGEHCEIEPKIKCNSRLTEATGSFVLSTGNSSEGTECGLEISPYAVARLTERKVYLRVLFSTLQPAECNENYLEINVVEESQIIPTETTRMCSTVTGLESDEMSFPRSPIKLRLKTNGTAHAVALSYSIDFCEVNRVTCRGESRCVNTMNAEQPFKCLCPRHSADIGCSCPCQDHTLPGEAGWFSSPNHPRDYPHDINCSWTISTPGSPVEVVFDFIDLEGKYPECTSDYIEIMTRHNGSTRQRTTRLCGEWTDQKFISLSGEVQVTLHSDSFISGKGFAARYNSVDRPCSHFECLNGGTCKATPDIPEPVCVCQRGYDGRFCERRIRCPANYCLNGGTCYMADSYPSCICTVHFAGNRCQQVLCDQLHYSGTDFSLAVSPSEGSSPANCSFYLTGPKSMPISVLVNELQVDNGDCTNGLIEVYEGFFPAKQALISKFCNLTSMPALIGTNTSNEILLVARIYKWTSATTVKGKVLRDFSCNSALCKNAACVQESNTIKCDCTGGYGGPTCQEPLCGQIILHKEQGTVQSYLPSMNDPFSYCFYAIISQQQSIIFIYLFTYIPDKAPANAILAFDGPDETYDNVDLSRQESTFLSKGNAFSILLTLANEDESEYDPPSFEVMYTEVPLEVGVNNSYGEISSFDPAFGEFNRLERNFTISVSKAKSIFVNFLYFNVGSCNHSSVSIHYNGNWTRLCGDKTGWSKKFNTNILRIRLEFTKYVDEYQGFTANYTTSAKGLNFVPCPRAPPILDIIASFEHGLSSIEQNRASEVKSAIINLLLRHRFIQNPNLDHSDMTALRNLKAENERMITKADKGNVAVVIDRSTYIEKMNNLWTTPPIAPCALILQIIHEKHYDLYFSTMQGNPKKKNFPD</sequence>
<dbReference type="Pfam" id="PF00008">
    <property type="entry name" value="EGF"/>
    <property type="match status" value="6"/>
</dbReference>
<feature type="domain" description="EGF-like" evidence="9">
    <location>
        <begin position="2943"/>
        <end position="2981"/>
    </location>
</feature>
<feature type="domain" description="EGF-like" evidence="9">
    <location>
        <begin position="1746"/>
        <end position="1783"/>
    </location>
</feature>
<feature type="disulfide bond" evidence="7">
    <location>
        <begin position="620"/>
        <end position="629"/>
    </location>
</feature>
<name>A0A085NJ03_9BILA</name>
<dbReference type="InterPro" id="IPR001881">
    <property type="entry name" value="EGF-like_Ca-bd_dom"/>
</dbReference>
<feature type="disulfide bond" evidence="7">
    <location>
        <begin position="238"/>
        <end position="247"/>
    </location>
</feature>
<keyword evidence="3" id="KW-0677">Repeat</keyword>
<feature type="disulfide bond" evidence="7">
    <location>
        <begin position="1116"/>
        <end position="1125"/>
    </location>
</feature>
<feature type="domain" description="CUB" evidence="8">
    <location>
        <begin position="897"/>
        <end position="1014"/>
    </location>
</feature>
<feature type="domain" description="CUB" evidence="8">
    <location>
        <begin position="1412"/>
        <end position="1526"/>
    </location>
</feature>
<dbReference type="PROSITE" id="PS01180">
    <property type="entry name" value="CUB"/>
    <property type="match status" value="11"/>
</dbReference>
<dbReference type="GO" id="GO:0032991">
    <property type="term" value="C:protein-containing complex"/>
    <property type="evidence" value="ECO:0007669"/>
    <property type="project" value="TreeGrafter"/>
</dbReference>
<dbReference type="InterPro" id="IPR000152">
    <property type="entry name" value="EGF-type_Asp/Asn_hydroxyl_site"/>
</dbReference>
<evidence type="ECO:0000256" key="6">
    <source>
        <dbReference type="PROSITE-ProRule" id="PRU00059"/>
    </source>
</evidence>
<proteinExistence type="predicted"/>
<dbReference type="InterPro" id="IPR018097">
    <property type="entry name" value="EGF_Ca-bd_CS"/>
</dbReference>
<feature type="domain" description="EGF-like" evidence="9">
    <location>
        <begin position="17"/>
        <end position="53"/>
    </location>
</feature>
<feature type="domain" description="EGF-like" evidence="9">
    <location>
        <begin position="857"/>
        <end position="893"/>
    </location>
</feature>
<dbReference type="PROSITE" id="PS00010">
    <property type="entry name" value="ASX_HYDROXYL"/>
    <property type="match status" value="4"/>
</dbReference>
<feature type="domain" description="EGF-like" evidence="9">
    <location>
        <begin position="779"/>
        <end position="817"/>
    </location>
</feature>
<feature type="domain" description="EGF-like" evidence="9">
    <location>
        <begin position="1824"/>
        <end position="1861"/>
    </location>
</feature>
<feature type="disulfide bond" evidence="7">
    <location>
        <begin position="43"/>
        <end position="52"/>
    </location>
</feature>
<dbReference type="InterPro" id="IPR051022">
    <property type="entry name" value="Notch_Cell-Fate_Det"/>
</dbReference>